<sequence precursor="true">MKHIRVMIQGSLIAAAVISLAGCQTWEASPAPAPRANSEVHSARFREDLRLMDERVRRLEGQIESLEMEMNRLRQDMQTTAGTASASTRRRIASLESRIDQLEAARERDREAIVKNVSREMETILEKQPQNGGGGTDGYGYEHEVQSGETLSAIAKAYGVTVKKIVEANNLRNPDRLQVGQKLFIPE</sequence>
<feature type="domain" description="LysM" evidence="3">
    <location>
        <begin position="141"/>
        <end position="185"/>
    </location>
</feature>
<keyword evidence="2" id="KW-0732">Signal</keyword>
<reference evidence="4 5" key="2">
    <citation type="journal article" date="2016" name="ISME J.">
        <title>Characterization of the first cultured representative of Verrucomicrobia subdivision 5 indicates the proposal of a novel phylum.</title>
        <authorList>
            <person name="Spring S."/>
            <person name="Bunk B."/>
            <person name="Sproer C."/>
            <person name="Schumann P."/>
            <person name="Rohde M."/>
            <person name="Tindall B.J."/>
            <person name="Klenk H.P."/>
        </authorList>
    </citation>
    <scope>NUCLEOTIDE SEQUENCE [LARGE SCALE GENOMIC DNA]</scope>
    <source>
        <strain evidence="4 5">L21-Fru-AB</strain>
    </source>
</reference>
<dbReference type="InterPro" id="IPR036779">
    <property type="entry name" value="LysM_dom_sf"/>
</dbReference>
<feature type="chain" id="PRO_5005183962" evidence="2">
    <location>
        <begin position="22"/>
        <end position="187"/>
    </location>
</feature>
<dbReference type="SMART" id="SM00257">
    <property type="entry name" value="LysM"/>
    <property type="match status" value="1"/>
</dbReference>
<evidence type="ECO:0000259" key="3">
    <source>
        <dbReference type="PROSITE" id="PS51782"/>
    </source>
</evidence>
<evidence type="ECO:0000313" key="5">
    <source>
        <dbReference type="Proteomes" id="UP000035268"/>
    </source>
</evidence>
<protein>
    <submittedName>
        <fullName evidence="4">Peptidoglycan-binding protein LsyM</fullName>
    </submittedName>
</protein>
<feature type="coiled-coil region" evidence="1">
    <location>
        <begin position="49"/>
        <end position="112"/>
    </location>
</feature>
<dbReference type="PROSITE" id="PS51257">
    <property type="entry name" value="PROKAR_LIPOPROTEIN"/>
    <property type="match status" value="1"/>
</dbReference>
<dbReference type="KEGG" id="vbl:L21SP4_02254"/>
<name>A0A0G3EG90_9BACT</name>
<dbReference type="EMBL" id="CP010904">
    <property type="protein sequence ID" value="AKJ65481.1"/>
    <property type="molecule type" value="Genomic_DNA"/>
</dbReference>
<evidence type="ECO:0000256" key="2">
    <source>
        <dbReference type="SAM" id="SignalP"/>
    </source>
</evidence>
<reference evidence="5" key="1">
    <citation type="submission" date="2015-02" db="EMBL/GenBank/DDBJ databases">
        <title>Description and complete genome sequence of the first cultured representative of the subdivision 5 of the Verrucomicrobia phylum.</title>
        <authorList>
            <person name="Spring S."/>
            <person name="Bunk B."/>
            <person name="Sproer C."/>
            <person name="Klenk H.-P."/>
        </authorList>
    </citation>
    <scope>NUCLEOTIDE SEQUENCE [LARGE SCALE GENOMIC DNA]</scope>
    <source>
        <strain evidence="5">L21-Fru-AB</strain>
    </source>
</reference>
<dbReference type="AlphaFoldDB" id="A0A0G3EG90"/>
<feature type="signal peptide" evidence="2">
    <location>
        <begin position="1"/>
        <end position="21"/>
    </location>
</feature>
<dbReference type="PROSITE" id="PS51782">
    <property type="entry name" value="LYSM"/>
    <property type="match status" value="1"/>
</dbReference>
<keyword evidence="5" id="KW-1185">Reference proteome</keyword>
<gene>
    <name evidence="4" type="ORF">L21SP4_02254</name>
</gene>
<keyword evidence="1" id="KW-0175">Coiled coil</keyword>
<dbReference type="RefSeq" id="WP_201774633.1">
    <property type="nucleotide sequence ID" value="NZ_CP010904.1"/>
</dbReference>
<dbReference type="InterPro" id="IPR018392">
    <property type="entry name" value="LysM"/>
</dbReference>
<proteinExistence type="predicted"/>
<evidence type="ECO:0000256" key="1">
    <source>
        <dbReference type="SAM" id="Coils"/>
    </source>
</evidence>
<dbReference type="PANTHER" id="PTHR33734:SF22">
    <property type="entry name" value="MEMBRANE-BOUND LYTIC MUREIN TRANSGLYCOSYLASE D"/>
    <property type="match status" value="1"/>
</dbReference>
<dbReference type="PANTHER" id="PTHR33734">
    <property type="entry name" value="LYSM DOMAIN-CONTAINING GPI-ANCHORED PROTEIN 2"/>
    <property type="match status" value="1"/>
</dbReference>
<dbReference type="Pfam" id="PF01476">
    <property type="entry name" value="LysM"/>
    <property type="match status" value="1"/>
</dbReference>
<dbReference type="SUPFAM" id="SSF54106">
    <property type="entry name" value="LysM domain"/>
    <property type="match status" value="1"/>
</dbReference>
<organism evidence="4 5">
    <name type="scientific">Kiritimatiella glycovorans</name>
    <dbReference type="NCBI Taxonomy" id="1307763"/>
    <lineage>
        <taxon>Bacteria</taxon>
        <taxon>Pseudomonadati</taxon>
        <taxon>Kiritimatiellota</taxon>
        <taxon>Kiritimatiellia</taxon>
        <taxon>Kiritimatiellales</taxon>
        <taxon>Kiritimatiellaceae</taxon>
        <taxon>Kiritimatiella</taxon>
    </lineage>
</organism>
<accession>A0A0G3EG90</accession>
<dbReference type="CDD" id="cd00118">
    <property type="entry name" value="LysM"/>
    <property type="match status" value="1"/>
</dbReference>
<evidence type="ECO:0000313" key="4">
    <source>
        <dbReference type="EMBL" id="AKJ65481.1"/>
    </source>
</evidence>
<dbReference type="Proteomes" id="UP000035268">
    <property type="component" value="Chromosome"/>
</dbReference>
<dbReference type="Gene3D" id="3.10.350.10">
    <property type="entry name" value="LysM domain"/>
    <property type="match status" value="1"/>
</dbReference>
<dbReference type="GO" id="GO:0008932">
    <property type="term" value="F:lytic endotransglycosylase activity"/>
    <property type="evidence" value="ECO:0007669"/>
    <property type="project" value="TreeGrafter"/>
</dbReference>
<dbReference type="STRING" id="1307763.L21SP4_02254"/>